<dbReference type="AlphaFoldDB" id="A0AAD8KI45"/>
<dbReference type="FunFam" id="3.10.110.10:FF:000038">
    <property type="entry name" value="SUMO-conjugating enzyme SCE1"/>
    <property type="match status" value="1"/>
</dbReference>
<reference evidence="9" key="1">
    <citation type="journal article" date="2023" name="bioRxiv">
        <title>Improved chromosome-level genome assembly for marigold (Tagetes erecta).</title>
        <authorList>
            <person name="Jiang F."/>
            <person name="Yuan L."/>
            <person name="Wang S."/>
            <person name="Wang H."/>
            <person name="Xu D."/>
            <person name="Wang A."/>
            <person name="Fan W."/>
        </authorList>
    </citation>
    <scope>NUCLEOTIDE SEQUENCE</scope>
    <source>
        <strain evidence="9">WSJ</strain>
        <tissue evidence="9">Leaf</tissue>
    </source>
</reference>
<gene>
    <name evidence="9" type="ORF">QVD17_18715</name>
</gene>
<dbReference type="SUPFAM" id="SSF54928">
    <property type="entry name" value="RNA-binding domain, RBD"/>
    <property type="match status" value="1"/>
</dbReference>
<feature type="compositionally biased region" description="Pro residues" evidence="6">
    <location>
        <begin position="188"/>
        <end position="204"/>
    </location>
</feature>
<dbReference type="InterPro" id="IPR012677">
    <property type="entry name" value="Nucleotide-bd_a/b_plait_sf"/>
</dbReference>
<organism evidence="9 10">
    <name type="scientific">Tagetes erecta</name>
    <name type="common">African marigold</name>
    <dbReference type="NCBI Taxonomy" id="13708"/>
    <lineage>
        <taxon>Eukaryota</taxon>
        <taxon>Viridiplantae</taxon>
        <taxon>Streptophyta</taxon>
        <taxon>Embryophyta</taxon>
        <taxon>Tracheophyta</taxon>
        <taxon>Spermatophyta</taxon>
        <taxon>Magnoliopsida</taxon>
        <taxon>eudicotyledons</taxon>
        <taxon>Gunneridae</taxon>
        <taxon>Pentapetalae</taxon>
        <taxon>asterids</taxon>
        <taxon>campanulids</taxon>
        <taxon>Asterales</taxon>
        <taxon>Asteraceae</taxon>
        <taxon>Asteroideae</taxon>
        <taxon>Heliantheae alliance</taxon>
        <taxon>Tageteae</taxon>
        <taxon>Tagetes</taxon>
    </lineage>
</organism>
<accession>A0AAD8KI45</accession>
<evidence type="ECO:0000259" key="7">
    <source>
        <dbReference type="PROSITE" id="PS50102"/>
    </source>
</evidence>
<feature type="region of interest" description="Disordered" evidence="6">
    <location>
        <begin position="183"/>
        <end position="207"/>
    </location>
</feature>
<dbReference type="EMBL" id="JAUHHV010000005">
    <property type="protein sequence ID" value="KAK1423412.1"/>
    <property type="molecule type" value="Genomic_DNA"/>
</dbReference>
<sequence>MSGGIARGRLTEERKAWRKNHPHGFVAKPETLPDGSVNLMIWQCTIPGKIGTDWEGGCFPLTLLFTEDYPSKPPKCKFPQGFFHPNVYPSGTVCLSILNEDSGWRPAITVKQILVGIQDLLDTPNPADPAQTDGYHLFIQDTVEYKRRVRLQAKQYPPLGSKNRNKPLMDDLVAYYLPPATTHYSYHQPPPPPPGATQPPPPIAVPQLQPHYHHLQQPPFTSYAPPLYTPSYQDEVRTLFIAGLPDDVKAREIYNLFREFPGYESCHLRSASPTQTQPFGFAVFVDQPSALAALHALHGMVFDLEKGSTLHIDLAKSNSRSKRSRTDDERHGSDKRAKGSSAFSRSVSDAGVGSVHLPGLSNTAYNMIGYPSAQSHGSFDGRVENTGARLRNSSAPPCPTIFVANLGPACTEHELTQVFSRCRGFLKLKIQSTYGTPVAFVDFADTGCSSEALNHLQGTVLHSSVSGEGMRLEYAKSRMGMRSKKSR</sequence>
<evidence type="ECO:0000256" key="3">
    <source>
        <dbReference type="ARBA" id="ARBA00022884"/>
    </source>
</evidence>
<dbReference type="PROSITE" id="PS00183">
    <property type="entry name" value="UBC_1"/>
    <property type="match status" value="1"/>
</dbReference>
<feature type="active site" description="Glycyl thioester intermediate" evidence="5">
    <location>
        <position position="94"/>
    </location>
</feature>
<feature type="domain" description="UBC core" evidence="8">
    <location>
        <begin position="5"/>
        <end position="158"/>
    </location>
</feature>
<evidence type="ECO:0000256" key="4">
    <source>
        <dbReference type="PROSITE-ProRule" id="PRU00176"/>
    </source>
</evidence>
<dbReference type="PANTHER" id="PTHR10501">
    <property type="entry name" value="U1 SMALL NUCLEAR RIBONUCLEOPROTEIN A/U2 SMALL NUCLEAR RIBONUCLEOPROTEIN B"/>
    <property type="match status" value="1"/>
</dbReference>
<evidence type="ECO:0000256" key="6">
    <source>
        <dbReference type="SAM" id="MobiDB-lite"/>
    </source>
</evidence>
<dbReference type="InterPro" id="IPR000504">
    <property type="entry name" value="RRM_dom"/>
</dbReference>
<proteinExistence type="predicted"/>
<dbReference type="Proteomes" id="UP001229421">
    <property type="component" value="Unassembled WGS sequence"/>
</dbReference>
<feature type="compositionally biased region" description="Basic and acidic residues" evidence="6">
    <location>
        <begin position="324"/>
        <end position="337"/>
    </location>
</feature>
<feature type="domain" description="RRM" evidence="7">
    <location>
        <begin position="399"/>
        <end position="477"/>
    </location>
</feature>
<dbReference type="GO" id="GO:0016740">
    <property type="term" value="F:transferase activity"/>
    <property type="evidence" value="ECO:0007669"/>
    <property type="project" value="UniProtKB-KW"/>
</dbReference>
<dbReference type="Gene3D" id="3.10.110.10">
    <property type="entry name" value="Ubiquitin Conjugating Enzyme"/>
    <property type="match status" value="1"/>
</dbReference>
<dbReference type="InterPro" id="IPR000608">
    <property type="entry name" value="UBC"/>
</dbReference>
<dbReference type="SMART" id="SM00360">
    <property type="entry name" value="RRM"/>
    <property type="match status" value="2"/>
</dbReference>
<evidence type="ECO:0000313" key="10">
    <source>
        <dbReference type="Proteomes" id="UP001229421"/>
    </source>
</evidence>
<dbReference type="FunFam" id="3.30.70.330:FF:000404">
    <property type="entry name" value="RNA-binding protein with multiple splicing"/>
    <property type="match status" value="1"/>
</dbReference>
<evidence type="ECO:0000256" key="1">
    <source>
        <dbReference type="ARBA" id="ARBA00022679"/>
    </source>
</evidence>
<dbReference type="FunFam" id="3.30.70.330:FF:000335">
    <property type="entry name" value="RNA-binding protein with multiple splicing 2"/>
    <property type="match status" value="1"/>
</dbReference>
<dbReference type="PROSITE" id="PS50127">
    <property type="entry name" value="UBC_2"/>
    <property type="match status" value="1"/>
</dbReference>
<evidence type="ECO:0000256" key="2">
    <source>
        <dbReference type="ARBA" id="ARBA00022786"/>
    </source>
</evidence>
<dbReference type="Pfam" id="PF00179">
    <property type="entry name" value="UQ_con"/>
    <property type="match status" value="1"/>
</dbReference>
<keyword evidence="3 4" id="KW-0694">RNA-binding</keyword>
<dbReference type="Gene3D" id="3.30.70.330">
    <property type="match status" value="2"/>
</dbReference>
<protein>
    <submittedName>
        <fullName evidence="9">Uncharacterized protein</fullName>
    </submittedName>
</protein>
<dbReference type="PROSITE" id="PS50102">
    <property type="entry name" value="RRM"/>
    <property type="match status" value="2"/>
</dbReference>
<dbReference type="Pfam" id="PF00076">
    <property type="entry name" value="RRM_1"/>
    <property type="match status" value="2"/>
</dbReference>
<name>A0AAD8KI45_TARER</name>
<dbReference type="SUPFAM" id="SSF54495">
    <property type="entry name" value="UBC-like"/>
    <property type="match status" value="1"/>
</dbReference>
<dbReference type="SMART" id="SM00212">
    <property type="entry name" value="UBCc"/>
    <property type="match status" value="1"/>
</dbReference>
<feature type="region of interest" description="Disordered" evidence="6">
    <location>
        <begin position="315"/>
        <end position="346"/>
    </location>
</feature>
<keyword evidence="1" id="KW-0808">Transferase</keyword>
<evidence type="ECO:0000313" key="9">
    <source>
        <dbReference type="EMBL" id="KAK1423412.1"/>
    </source>
</evidence>
<keyword evidence="2" id="KW-0833">Ubl conjugation pathway</keyword>
<comment type="caution">
    <text evidence="9">The sequence shown here is derived from an EMBL/GenBank/DDBJ whole genome shotgun (WGS) entry which is preliminary data.</text>
</comment>
<dbReference type="InterPro" id="IPR035979">
    <property type="entry name" value="RBD_domain_sf"/>
</dbReference>
<dbReference type="CDD" id="cd23798">
    <property type="entry name" value="UBCc_UBE2I"/>
    <property type="match status" value="1"/>
</dbReference>
<evidence type="ECO:0000256" key="5">
    <source>
        <dbReference type="PROSITE-ProRule" id="PRU10133"/>
    </source>
</evidence>
<dbReference type="InterPro" id="IPR016135">
    <property type="entry name" value="UBQ-conjugating_enzyme/RWD"/>
</dbReference>
<dbReference type="InterPro" id="IPR023313">
    <property type="entry name" value="UBQ-conjugating_AS"/>
</dbReference>
<dbReference type="GO" id="GO:0003723">
    <property type="term" value="F:RNA binding"/>
    <property type="evidence" value="ECO:0007669"/>
    <property type="project" value="UniProtKB-UniRule"/>
</dbReference>
<evidence type="ECO:0000259" key="8">
    <source>
        <dbReference type="PROSITE" id="PS50127"/>
    </source>
</evidence>
<keyword evidence="10" id="KW-1185">Reference proteome</keyword>
<feature type="domain" description="RRM" evidence="7">
    <location>
        <begin position="237"/>
        <end position="317"/>
    </location>
</feature>